<keyword evidence="3" id="KW-1185">Reference proteome</keyword>
<evidence type="ECO:0000256" key="1">
    <source>
        <dbReference type="SAM" id="SignalP"/>
    </source>
</evidence>
<dbReference type="AlphaFoldDB" id="K4IQQ7"/>
<reference evidence="2" key="2">
    <citation type="submission" date="2012-09" db="EMBL/GenBank/DDBJ databases">
        <title>The complete sequence of Psychroflexus torquis an extreme psychrophile from sea-ice that is stimulated by light.</title>
        <authorList>
            <person name="Feng S."/>
            <person name="Powell S.M."/>
            <person name="Bowman J.P."/>
        </authorList>
    </citation>
    <scope>NUCLEOTIDE SEQUENCE [LARGE SCALE GENOMIC DNA]</scope>
    <source>
        <strain evidence="2">ATCC 700755</strain>
    </source>
</reference>
<organism evidence="2 3">
    <name type="scientific">Psychroflexus torquis (strain ATCC 700755 / CIP 106069 / ACAM 623)</name>
    <dbReference type="NCBI Taxonomy" id="313595"/>
    <lineage>
        <taxon>Bacteria</taxon>
        <taxon>Pseudomonadati</taxon>
        <taxon>Bacteroidota</taxon>
        <taxon>Flavobacteriia</taxon>
        <taxon>Flavobacteriales</taxon>
        <taxon>Flavobacteriaceae</taxon>
        <taxon>Psychroflexus</taxon>
    </lineage>
</organism>
<dbReference type="Proteomes" id="UP000008514">
    <property type="component" value="Chromosome"/>
</dbReference>
<dbReference type="STRING" id="313595.P700755_000826"/>
<evidence type="ECO:0000313" key="3">
    <source>
        <dbReference type="Proteomes" id="UP000008514"/>
    </source>
</evidence>
<proteinExistence type="predicted"/>
<dbReference type="RefSeq" id="WP_015023437.1">
    <property type="nucleotide sequence ID" value="NC_018721.1"/>
</dbReference>
<keyword evidence="1" id="KW-0732">Signal</keyword>
<dbReference type="EMBL" id="CP003879">
    <property type="protein sequence ID" value="AFU67820.1"/>
    <property type="molecule type" value="Genomic_DNA"/>
</dbReference>
<protein>
    <recommendedName>
        <fullName evidence="4">Secreted protein</fullName>
    </recommendedName>
</protein>
<reference evidence="2" key="1">
    <citation type="submission" date="2006-03" db="EMBL/GenBank/DDBJ databases">
        <authorList>
            <person name="Bowman J."/>
            <person name="Ferriera S."/>
            <person name="Johnson J."/>
            <person name="Kravitz S."/>
            <person name="Halpern A."/>
            <person name="Remington K."/>
            <person name="Beeson K."/>
            <person name="Tran B."/>
            <person name="Rogers Y.-H."/>
            <person name="Friedman R."/>
            <person name="Venter J.C."/>
        </authorList>
    </citation>
    <scope>NUCLEOTIDE SEQUENCE [LARGE SCALE GENOMIC DNA]</scope>
    <source>
        <strain evidence="2">ATCC 700755</strain>
    </source>
</reference>
<accession>K4IQQ7</accession>
<evidence type="ECO:0008006" key="4">
    <source>
        <dbReference type="Google" id="ProtNLM"/>
    </source>
</evidence>
<gene>
    <name evidence="2" type="ordered locus">P700755_000826</name>
</gene>
<feature type="signal peptide" evidence="1">
    <location>
        <begin position="1"/>
        <end position="21"/>
    </location>
</feature>
<name>K4IQQ7_PSYTT</name>
<evidence type="ECO:0000313" key="2">
    <source>
        <dbReference type="EMBL" id="AFU67820.1"/>
    </source>
</evidence>
<feature type="chain" id="PRO_5003877708" description="Secreted protein" evidence="1">
    <location>
        <begin position="22"/>
        <end position="205"/>
    </location>
</feature>
<dbReference type="KEGG" id="ptq:P700755_000826"/>
<dbReference type="HOGENOM" id="CLU_084204_0_0_10"/>
<sequence length="205" mass="23137">MKGLFKTSIAIATLATLAVNAESFEEHNAMKAEIHNNLSAKANIIKNDVFTVTKENLKRIKPEFTPKERAMIKNVSTTLSTLRDAVLKATSDDERTTAQTSLDTFRATDPELAKLVIKRAELLAEADEEKRLARYILTVPDQLSDSPSQETLNQYHKFSSDHIDNETDYRILYRKLSFLEAKDGISTIENKSAAVVARFEFQRVD</sequence>